<dbReference type="EMBL" id="BK015396">
    <property type="protein sequence ID" value="DAE04888.1"/>
    <property type="molecule type" value="Genomic_DNA"/>
</dbReference>
<organism evidence="1">
    <name type="scientific">Siphoviridae sp. ctPxx43</name>
    <dbReference type="NCBI Taxonomy" id="2825489"/>
    <lineage>
        <taxon>Viruses</taxon>
        <taxon>Duplodnaviria</taxon>
        <taxon>Heunggongvirae</taxon>
        <taxon>Uroviricota</taxon>
        <taxon>Caudoviricetes</taxon>
    </lineage>
</organism>
<sequence length="39" mass="4525">MRAVIWEVILLQNDLLFIPFRVINVVPKNKGGTTHESYL</sequence>
<accession>A0A8S5PDY4</accession>
<protein>
    <submittedName>
        <fullName evidence="1">Uncharacterized protein</fullName>
    </submittedName>
</protein>
<reference evidence="1" key="1">
    <citation type="journal article" date="2021" name="Proc. Natl. Acad. Sci. U.S.A.">
        <title>A Catalog of Tens of Thousands of Viruses from Human Metagenomes Reveals Hidden Associations with Chronic Diseases.</title>
        <authorList>
            <person name="Tisza M.J."/>
            <person name="Buck C.B."/>
        </authorList>
    </citation>
    <scope>NUCLEOTIDE SEQUENCE</scope>
    <source>
        <strain evidence="1">CtPxx43</strain>
    </source>
</reference>
<proteinExistence type="predicted"/>
<name>A0A8S5PDY4_9CAUD</name>
<evidence type="ECO:0000313" key="1">
    <source>
        <dbReference type="EMBL" id="DAE04888.1"/>
    </source>
</evidence>